<gene>
    <name evidence="6" type="ORF">LX12_003833</name>
</gene>
<dbReference type="Pfam" id="PF01784">
    <property type="entry name" value="DUF34_NIF3"/>
    <property type="match status" value="1"/>
</dbReference>
<proteinExistence type="inferred from homology"/>
<evidence type="ECO:0000313" key="6">
    <source>
        <dbReference type="EMBL" id="MCP2162625.1"/>
    </source>
</evidence>
<evidence type="ECO:0000256" key="3">
    <source>
        <dbReference type="ARBA" id="ARBA00022112"/>
    </source>
</evidence>
<comment type="similarity">
    <text evidence="1 5">Belongs to the GTP cyclohydrolase I type 2/NIF3 family.</text>
</comment>
<name>A0ABT1H7L9_9NOCA</name>
<dbReference type="Gene3D" id="3.30.70.120">
    <property type="match status" value="1"/>
</dbReference>
<organism evidence="6 7">
    <name type="scientific">Williamsia serinedens</name>
    <dbReference type="NCBI Taxonomy" id="391736"/>
    <lineage>
        <taxon>Bacteria</taxon>
        <taxon>Bacillati</taxon>
        <taxon>Actinomycetota</taxon>
        <taxon>Actinomycetes</taxon>
        <taxon>Mycobacteriales</taxon>
        <taxon>Nocardiaceae</taxon>
        <taxon>Williamsia</taxon>
    </lineage>
</organism>
<protein>
    <recommendedName>
        <fullName evidence="3 5">GTP cyclohydrolase 1 type 2 homolog</fullName>
    </recommendedName>
</protein>
<dbReference type="InterPro" id="IPR015867">
    <property type="entry name" value="N-reg_PII/ATP_PRibTrfase_C"/>
</dbReference>
<dbReference type="NCBIfam" id="TIGR00486">
    <property type="entry name" value="YbgI_SA1388"/>
    <property type="match status" value="1"/>
</dbReference>
<dbReference type="PANTHER" id="PTHR13799:SF14">
    <property type="entry name" value="GTP CYCLOHYDROLASE 1 TYPE 2 HOMOLOG"/>
    <property type="match status" value="1"/>
</dbReference>
<comment type="subunit">
    <text evidence="2">Homohexamer.</text>
</comment>
<dbReference type="PANTHER" id="PTHR13799">
    <property type="entry name" value="NGG1 INTERACTING FACTOR 3"/>
    <property type="match status" value="1"/>
</dbReference>
<evidence type="ECO:0000256" key="5">
    <source>
        <dbReference type="PIRNR" id="PIRNR037489"/>
    </source>
</evidence>
<evidence type="ECO:0000256" key="2">
    <source>
        <dbReference type="ARBA" id="ARBA00011643"/>
    </source>
</evidence>
<dbReference type="Proteomes" id="UP001205740">
    <property type="component" value="Unassembled WGS sequence"/>
</dbReference>
<keyword evidence="7" id="KW-1185">Reference proteome</keyword>
<evidence type="ECO:0000256" key="1">
    <source>
        <dbReference type="ARBA" id="ARBA00006964"/>
    </source>
</evidence>
<evidence type="ECO:0000256" key="4">
    <source>
        <dbReference type="ARBA" id="ARBA00022723"/>
    </source>
</evidence>
<dbReference type="InterPro" id="IPR002678">
    <property type="entry name" value="DUF34/NIF3"/>
</dbReference>
<dbReference type="SUPFAM" id="SSF102705">
    <property type="entry name" value="NIF3 (NGG1p interacting factor 3)-like"/>
    <property type="match status" value="1"/>
</dbReference>
<dbReference type="Gene3D" id="3.40.1390.30">
    <property type="entry name" value="NIF3 (NGG1p interacting factor 3)-like"/>
    <property type="match status" value="1"/>
</dbReference>
<reference evidence="6 7" key="1">
    <citation type="submission" date="2022-06" db="EMBL/GenBank/DDBJ databases">
        <title>Genomic Encyclopedia of Archaeal and Bacterial Type Strains, Phase II (KMG-II): from individual species to whole genera.</title>
        <authorList>
            <person name="Goeker M."/>
        </authorList>
    </citation>
    <scope>NUCLEOTIDE SEQUENCE [LARGE SCALE GENOMIC DNA]</scope>
    <source>
        <strain evidence="6 7">DSM 45037</strain>
    </source>
</reference>
<dbReference type="InterPro" id="IPR017221">
    <property type="entry name" value="DUF34/NIF3_bac"/>
</dbReference>
<dbReference type="RefSeq" id="WP_253656185.1">
    <property type="nucleotide sequence ID" value="NZ_BAAAOE010000002.1"/>
</dbReference>
<dbReference type="EMBL" id="JAMTCG010000007">
    <property type="protein sequence ID" value="MCP2162625.1"/>
    <property type="molecule type" value="Genomic_DNA"/>
</dbReference>
<keyword evidence="4 5" id="KW-0479">Metal-binding</keyword>
<evidence type="ECO:0000313" key="7">
    <source>
        <dbReference type="Proteomes" id="UP001205740"/>
    </source>
</evidence>
<accession>A0ABT1H7L9</accession>
<sequence>MAAVGDLVELIDEHYPPHLAESWDSVGLVCGDPLDTVTAVLVCVDVTDAVVDHAIAHGVELIVAHHPLLLRGVDTVGAHTPKGRIVHRLVRAGCALVTAHTNADIARPGVSDALADALGVLDTRPLQPTTAPALDKWVVFVPVGDTDAVADAMFRAGAGAIGDYSRCRWQVTGSGQFLPGDAATPHIGTRGEIETVVEDRLEMVAPRSRRDAVLAALRDAHPYEEPAFDVLVQAALAEDRGLGRVGRLAEPTTLSAFADHVASALHLAPWGVRVAGDPDAEVATVAVCGGAGDSLLDAATASGAHVFVTADLRHHPADEHLRTGGPALVDAGHWATEFPWCAQVAGVVSAWDPSLVVDVFEAPTDPFTVHAAGDGGSGE</sequence>
<dbReference type="InterPro" id="IPR036069">
    <property type="entry name" value="DUF34/NIF3_sf"/>
</dbReference>
<comment type="caution">
    <text evidence="6">The sequence shown here is derived from an EMBL/GenBank/DDBJ whole genome shotgun (WGS) entry which is preliminary data.</text>
</comment>
<dbReference type="PIRSF" id="PIRSF037489">
    <property type="entry name" value="UCP037489_NIF3_YqfO"/>
    <property type="match status" value="1"/>
</dbReference>